<evidence type="ECO:0000259" key="2">
    <source>
        <dbReference type="Pfam" id="PF25115"/>
    </source>
</evidence>
<protein>
    <recommendedName>
        <fullName evidence="7">Extracellular serine-rich protein</fullName>
    </recommendedName>
</protein>
<keyword evidence="1" id="KW-0732">Signal</keyword>
<feature type="domain" description="Agd3 deacetylase" evidence="2">
    <location>
        <begin position="286"/>
        <end position="656"/>
    </location>
</feature>
<sequence length="720" mass="78162">MKLPAYMFVGFAIIAGLAEGAVQTSTSSSVASSTISDYASSATSSTASPVSGATVDQTILVFARSSTEAYSAYSGLLGYGIPYQLVIVPQSGTTLPTLNSSATHGNYGGIITLSEISYDYNGSWAPAITTDQYNQLYAYQISFGVRMVRLDVYPQAQFGTTTTIAGTGCCGTGVEQLVSFTNTTGFATANLVSGATMTTQSMYHYPATITDTTGSTWQVAQFAPDSAGQFSGPTTAAVINNWSGRQQMIFFTSWATDWSPTSNFLQHAYIHWMTRGAFLGARKIYLNTQIDDIHLTTDLYQPSGSSFRLSPADLPPRVSWMTNLNSRLPPGSNYKIELCHNGNGDIINATNIEYNANVDVCTPVDAVYPNDQPDTALEFQKPLRSGVDYWPATLDGAPLTYYNWTPQCAKIDKLLNWFTNTANRDAFSHISHTFTHLNLDNATYADTAKEITFNQAWLEQVGISGGTFSPNGLVPPAITGMHNGDTINAWMANGITQVVGDNSRPVLLNPTNPWWPLISTVSSNGYAGLTIMPRWPTTIYYNCDLPACTTQEWIDTSAGRGGFTNLLTYEKFTTSRYLLALRQDPYMFHQANLRSSDVPGTTVGSVTVYSLLQIWVETVTQEMTRLTNWPIVTKKHDDIAQLFLQRMARDNCNPGLTYTYSSDGTHIIAVTVSASGNKCSTPIPVTLPTSASTTGSVTRDQVGSEPLITWITLNGSPAFG</sequence>
<feature type="chain" id="PRO_5020490852" description="Extracellular serine-rich protein" evidence="1">
    <location>
        <begin position="21"/>
        <end position="720"/>
    </location>
</feature>
<dbReference type="InterPro" id="IPR056826">
    <property type="entry name" value="Agd3_CE"/>
</dbReference>
<dbReference type="SUPFAM" id="SSF88713">
    <property type="entry name" value="Glycoside hydrolase/deacetylase"/>
    <property type="match status" value="1"/>
</dbReference>
<evidence type="ECO:0000313" key="6">
    <source>
        <dbReference type="Proteomes" id="UP000308768"/>
    </source>
</evidence>
<evidence type="ECO:0000313" key="5">
    <source>
        <dbReference type="EMBL" id="TKA53780.1"/>
    </source>
</evidence>
<evidence type="ECO:0000259" key="3">
    <source>
        <dbReference type="Pfam" id="PF25116"/>
    </source>
</evidence>
<reference evidence="5 6" key="1">
    <citation type="submission" date="2017-03" db="EMBL/GenBank/DDBJ databases">
        <title>Genomes of endolithic fungi from Antarctica.</title>
        <authorList>
            <person name="Coleine C."/>
            <person name="Masonjones S."/>
            <person name="Stajich J.E."/>
        </authorList>
    </citation>
    <scope>NUCLEOTIDE SEQUENCE [LARGE SCALE GENOMIC DNA]</scope>
    <source>
        <strain evidence="5 6">CCFEE 5187</strain>
    </source>
</reference>
<name>A0A4U0VVR0_9PEZI</name>
<dbReference type="Pfam" id="PF25117">
    <property type="entry name" value="Agd3_C"/>
    <property type="match status" value="1"/>
</dbReference>
<dbReference type="InterPro" id="IPR056825">
    <property type="entry name" value="Agd3_C"/>
</dbReference>
<evidence type="ECO:0008006" key="7">
    <source>
        <dbReference type="Google" id="ProtNLM"/>
    </source>
</evidence>
<feature type="domain" description="Agd3 CBM87" evidence="3">
    <location>
        <begin position="55"/>
        <end position="272"/>
    </location>
</feature>
<organism evidence="5 6">
    <name type="scientific">Cryomyces minteri</name>
    <dbReference type="NCBI Taxonomy" id="331657"/>
    <lineage>
        <taxon>Eukaryota</taxon>
        <taxon>Fungi</taxon>
        <taxon>Dikarya</taxon>
        <taxon>Ascomycota</taxon>
        <taxon>Pezizomycotina</taxon>
        <taxon>Dothideomycetes</taxon>
        <taxon>Dothideomycetes incertae sedis</taxon>
        <taxon>Cryomyces</taxon>
    </lineage>
</organism>
<dbReference type="Pfam" id="PF25115">
    <property type="entry name" value="Agd3_CE"/>
    <property type="match status" value="1"/>
</dbReference>
<evidence type="ECO:0000256" key="1">
    <source>
        <dbReference type="SAM" id="SignalP"/>
    </source>
</evidence>
<dbReference type="STRING" id="331657.A0A4U0VVR0"/>
<evidence type="ECO:0000259" key="4">
    <source>
        <dbReference type="Pfam" id="PF25117"/>
    </source>
</evidence>
<accession>A0A4U0VVR0</accession>
<feature type="domain" description="Agd3 C-terminal" evidence="4">
    <location>
        <begin position="660"/>
        <end position="717"/>
    </location>
</feature>
<dbReference type="InterPro" id="IPR050788">
    <property type="entry name" value="Yeast_SRP1/TIP1_CWP"/>
</dbReference>
<proteinExistence type="predicted"/>
<dbReference type="PANTHER" id="PTHR31002">
    <property type="entry name" value="SERIPAUPERIN"/>
    <property type="match status" value="1"/>
</dbReference>
<gene>
    <name evidence="5" type="ORF">B0A49_12364</name>
</gene>
<feature type="non-terminal residue" evidence="5">
    <location>
        <position position="720"/>
    </location>
</feature>
<dbReference type="PANTHER" id="PTHR31002:SF34">
    <property type="entry name" value="CELL WALL PROTEIN CWP1-RELATED"/>
    <property type="match status" value="1"/>
</dbReference>
<comment type="caution">
    <text evidence="5">The sequence shown here is derived from an EMBL/GenBank/DDBJ whole genome shotgun (WGS) entry which is preliminary data.</text>
</comment>
<dbReference type="OrthoDB" id="2113314at2759"/>
<feature type="signal peptide" evidence="1">
    <location>
        <begin position="1"/>
        <end position="20"/>
    </location>
</feature>
<dbReference type="InterPro" id="IPR056827">
    <property type="entry name" value="CBM87_Agd3"/>
</dbReference>
<keyword evidence="6" id="KW-1185">Reference proteome</keyword>
<dbReference type="InterPro" id="IPR011330">
    <property type="entry name" value="Glyco_hydro/deAcase_b/a-brl"/>
</dbReference>
<dbReference type="Pfam" id="PF25116">
    <property type="entry name" value="CBM87_Agd3"/>
    <property type="match status" value="1"/>
</dbReference>
<dbReference type="Proteomes" id="UP000308768">
    <property type="component" value="Unassembled WGS sequence"/>
</dbReference>
<dbReference type="GO" id="GO:0005975">
    <property type="term" value="P:carbohydrate metabolic process"/>
    <property type="evidence" value="ECO:0007669"/>
    <property type="project" value="InterPro"/>
</dbReference>
<dbReference type="AlphaFoldDB" id="A0A4U0VVR0"/>
<dbReference type="EMBL" id="NAJN01002362">
    <property type="protein sequence ID" value="TKA53780.1"/>
    <property type="molecule type" value="Genomic_DNA"/>
</dbReference>